<name>A0A4R8XQP1_9MICO</name>
<evidence type="ECO:0000313" key="3">
    <source>
        <dbReference type="EMBL" id="TFC80786.1"/>
    </source>
</evidence>
<dbReference type="InterPro" id="IPR011856">
    <property type="entry name" value="tRNA_endonuc-like_dom_sf"/>
</dbReference>
<sequence length="281" mass="31974">MARDDVALPDGYPEFLGSLKLRVREAQVRAQRTVNTQLIELYWSIGRSILSEQDKQGWGAGVMDRLAHDLRVEFPKMTGLSRSNLFYMRAFAAAWTEELPIVQQAVGQLPWGHITVLLDKLEDIDTRAWYAAAAAKNGWSRNVLLNQIKNRTLERTGAAPSNFSAQLAPADSDLARQIAKDPYVFDFLELTEDAAERDLEQALMDRIVDKLRELGKGFAFGGRQVHFDVAGDDFYLDLLFFYVEQLRYVVIELKTGKFQPEHAGKLAFYVSLVDDRLRRDT</sequence>
<dbReference type="AlphaFoldDB" id="A0A4R8XQP1"/>
<feature type="domain" description="YhcG PDDEXK nuclease" evidence="1">
    <location>
        <begin position="177"/>
        <end position="280"/>
    </location>
</feature>
<accession>A0A4R8XQP1</accession>
<dbReference type="InterPro" id="IPR053148">
    <property type="entry name" value="PD-DEXK-like_domain"/>
</dbReference>
<keyword evidence="4" id="KW-1185">Reference proteome</keyword>
<dbReference type="GO" id="GO:0003676">
    <property type="term" value="F:nucleic acid binding"/>
    <property type="evidence" value="ECO:0007669"/>
    <property type="project" value="InterPro"/>
</dbReference>
<organism evidence="3 4">
    <name type="scientific">Cryobacterium cheniae</name>
    <dbReference type="NCBI Taxonomy" id="1259262"/>
    <lineage>
        <taxon>Bacteria</taxon>
        <taxon>Bacillati</taxon>
        <taxon>Actinomycetota</taxon>
        <taxon>Actinomycetes</taxon>
        <taxon>Micrococcales</taxon>
        <taxon>Microbacteriaceae</taxon>
        <taxon>Cryobacterium</taxon>
    </lineage>
</organism>
<comment type="caution">
    <text evidence="3">The sequence shown here is derived from an EMBL/GenBank/DDBJ whole genome shotgun (WGS) entry which is preliminary data.</text>
</comment>
<dbReference type="Gene3D" id="3.40.1350.10">
    <property type="match status" value="1"/>
</dbReference>
<evidence type="ECO:0000259" key="1">
    <source>
        <dbReference type="Pfam" id="PF06250"/>
    </source>
</evidence>
<dbReference type="InterPro" id="IPR041527">
    <property type="entry name" value="YhcG_N"/>
</dbReference>
<dbReference type="InterPro" id="IPR009362">
    <property type="entry name" value="YhcG_C"/>
</dbReference>
<gene>
    <name evidence="3" type="ORF">E3T23_08305</name>
</gene>
<evidence type="ECO:0000313" key="4">
    <source>
        <dbReference type="Proteomes" id="UP000298433"/>
    </source>
</evidence>
<dbReference type="EMBL" id="SOGN01000038">
    <property type="protein sequence ID" value="TFC80786.1"/>
    <property type="molecule type" value="Genomic_DNA"/>
</dbReference>
<feature type="non-terminal residue" evidence="3">
    <location>
        <position position="281"/>
    </location>
</feature>
<dbReference type="PANTHER" id="PTHR30547">
    <property type="entry name" value="UNCHARACTERIZED PROTEIN YHCG-RELATED"/>
    <property type="match status" value="1"/>
</dbReference>
<proteinExistence type="predicted"/>
<protein>
    <submittedName>
        <fullName evidence="3">DUF1016 family protein</fullName>
    </submittedName>
</protein>
<dbReference type="PANTHER" id="PTHR30547:SF0">
    <property type="entry name" value="BLR8175 PROTEIN"/>
    <property type="match status" value="1"/>
</dbReference>
<dbReference type="OrthoDB" id="9801263at2"/>
<evidence type="ECO:0000259" key="2">
    <source>
        <dbReference type="Pfam" id="PF17761"/>
    </source>
</evidence>
<dbReference type="Pfam" id="PF06250">
    <property type="entry name" value="YhcG_C"/>
    <property type="match status" value="1"/>
</dbReference>
<reference evidence="3 4" key="1">
    <citation type="submission" date="2019-03" db="EMBL/GenBank/DDBJ databases">
        <title>Genomics of glacier-inhabiting Cryobacterium strains.</title>
        <authorList>
            <person name="Liu Q."/>
            <person name="Xin Y.-H."/>
        </authorList>
    </citation>
    <scope>NUCLEOTIDE SEQUENCE [LARGE SCALE GENOMIC DNA]</scope>
    <source>
        <strain evidence="3 4">TMT2-48-2</strain>
    </source>
</reference>
<feature type="domain" description="YhcG N-terminal" evidence="2">
    <location>
        <begin position="20"/>
        <end position="155"/>
    </location>
</feature>
<dbReference type="Proteomes" id="UP000298433">
    <property type="component" value="Unassembled WGS sequence"/>
</dbReference>
<dbReference type="RefSeq" id="WP_134369919.1">
    <property type="nucleotide sequence ID" value="NZ_SOGN01000038.1"/>
</dbReference>
<dbReference type="Pfam" id="PF17761">
    <property type="entry name" value="DUF1016_N"/>
    <property type="match status" value="1"/>
</dbReference>